<evidence type="ECO:0000256" key="1">
    <source>
        <dbReference type="ARBA" id="ARBA00006914"/>
    </source>
</evidence>
<dbReference type="InterPro" id="IPR003959">
    <property type="entry name" value="ATPase_AAA_core"/>
</dbReference>
<dbReference type="GO" id="GO:0016887">
    <property type="term" value="F:ATP hydrolysis activity"/>
    <property type="evidence" value="ECO:0007669"/>
    <property type="project" value="InterPro"/>
</dbReference>
<dbReference type="InterPro" id="IPR050221">
    <property type="entry name" value="26S_Proteasome_ATPase"/>
</dbReference>
<keyword evidence="5" id="KW-0645">Protease</keyword>
<keyword evidence="5" id="KW-0482">Metalloprotease</keyword>
<dbReference type="GO" id="GO:0005524">
    <property type="term" value="F:ATP binding"/>
    <property type="evidence" value="ECO:0007669"/>
    <property type="project" value="UniProtKB-KW"/>
</dbReference>
<sequence>MRCPLEAKISLVEGLADSLFEDNSSIDDIVQRFGRVSPAPKLGVGDFPHLRRDAAIITDYLVASAAQNTPGCNVLLHGEPGLGKTEFARAVAQAAGLTLYEVPTTTRAGVPLKASMRLRAFKACQRLLAGRESVAVLFDDCDDALAATPMIAVESGDDDGTGSAGSKAWINELLESNTVPCVWVANDLGWVDSAHLRRFDYPLFFRSVPPVVRRRIAEAHMGGLDLPHAVFERVVANEHNTPAAIAKAARVAGRTDAKAVAVENVLRQTSLLLGGQPAGGRRNGIVPFDLSLLNANRDLVALRDGLIARPSASLCFYGPPGTGKTAFARHLAESMGREVMVRRASSILGSYVGETERSIAAMFMEAAEMDAVLVLDEADSFLGDRRGAHQQWEVTQVNELLTQMEAFEGVFIATTNLKSNLDPASMRRFALKLRFDPLAPGQRERLFDATLAALGGEGEAARFADALRQLDALTPGDFEAVAQRLHLLGEPVDGERLYRELVDEVSEKGGTTRPVGFTARL</sequence>
<dbReference type="GO" id="GO:0008237">
    <property type="term" value="F:metallopeptidase activity"/>
    <property type="evidence" value="ECO:0007669"/>
    <property type="project" value="UniProtKB-KW"/>
</dbReference>
<dbReference type="GO" id="GO:0006508">
    <property type="term" value="P:proteolysis"/>
    <property type="evidence" value="ECO:0007669"/>
    <property type="project" value="UniProtKB-KW"/>
</dbReference>
<dbReference type="SUPFAM" id="SSF52540">
    <property type="entry name" value="P-loop containing nucleoside triphosphate hydrolases"/>
    <property type="match status" value="2"/>
</dbReference>
<dbReference type="CDD" id="cd00009">
    <property type="entry name" value="AAA"/>
    <property type="match status" value="1"/>
</dbReference>
<dbReference type="EMBL" id="MN079230">
    <property type="protein sequence ID" value="QEA07324.1"/>
    <property type="molecule type" value="Genomic_DNA"/>
</dbReference>
<dbReference type="AlphaFoldDB" id="A0A5B8RIE9"/>
<reference evidence="5" key="1">
    <citation type="submission" date="2019-06" db="EMBL/GenBank/DDBJ databases">
        <authorList>
            <person name="Murdoch R.W."/>
            <person name="Fathepure B."/>
        </authorList>
    </citation>
    <scope>NUCLEOTIDE SEQUENCE</scope>
</reference>
<keyword evidence="5" id="KW-0378">Hydrolase</keyword>
<organism evidence="5">
    <name type="scientific">uncultured organism</name>
    <dbReference type="NCBI Taxonomy" id="155900"/>
    <lineage>
        <taxon>unclassified sequences</taxon>
        <taxon>environmental samples</taxon>
    </lineage>
</organism>
<dbReference type="PANTHER" id="PTHR23073">
    <property type="entry name" value="26S PROTEASOME REGULATORY SUBUNIT"/>
    <property type="match status" value="1"/>
</dbReference>
<comment type="similarity">
    <text evidence="1">Belongs to the AAA ATPase family.</text>
</comment>
<dbReference type="SMART" id="SM00382">
    <property type="entry name" value="AAA"/>
    <property type="match status" value="2"/>
</dbReference>
<evidence type="ECO:0000313" key="5">
    <source>
        <dbReference type="EMBL" id="QEA07324.1"/>
    </source>
</evidence>
<feature type="domain" description="AAA+ ATPase" evidence="4">
    <location>
        <begin position="70"/>
        <end position="209"/>
    </location>
</feature>
<dbReference type="Gene3D" id="3.40.50.300">
    <property type="entry name" value="P-loop containing nucleotide triphosphate hydrolases"/>
    <property type="match status" value="2"/>
</dbReference>
<accession>A0A5B8RIE9</accession>
<evidence type="ECO:0000256" key="3">
    <source>
        <dbReference type="ARBA" id="ARBA00022840"/>
    </source>
</evidence>
<evidence type="ECO:0000256" key="2">
    <source>
        <dbReference type="ARBA" id="ARBA00022741"/>
    </source>
</evidence>
<dbReference type="InterPro" id="IPR003593">
    <property type="entry name" value="AAA+_ATPase"/>
</dbReference>
<dbReference type="EC" id="3.4.24.-" evidence="5"/>
<dbReference type="InterPro" id="IPR027417">
    <property type="entry name" value="P-loop_NTPase"/>
</dbReference>
<feature type="domain" description="AAA+ ATPase" evidence="4">
    <location>
        <begin position="310"/>
        <end position="441"/>
    </location>
</feature>
<keyword evidence="2" id="KW-0547">Nucleotide-binding</keyword>
<dbReference type="CDD" id="cd19481">
    <property type="entry name" value="RecA-like_protease"/>
    <property type="match status" value="1"/>
</dbReference>
<protein>
    <submittedName>
        <fullName evidence="5">ATP-dependent zinc metalloprotease FtsH</fullName>
        <ecNumber evidence="5">3.4.24.-</ecNumber>
    </submittedName>
</protein>
<proteinExistence type="inferred from homology"/>
<gene>
    <name evidence="5" type="primary">ftsH_2</name>
    <name evidence="5" type="ORF">KBTEX_03673</name>
</gene>
<name>A0A5B8RIE9_9ZZZZ</name>
<dbReference type="Pfam" id="PF00004">
    <property type="entry name" value="AAA"/>
    <property type="match status" value="2"/>
</dbReference>
<keyword evidence="3" id="KW-0067">ATP-binding</keyword>
<evidence type="ECO:0000259" key="4">
    <source>
        <dbReference type="SMART" id="SM00382"/>
    </source>
</evidence>